<dbReference type="Proteomes" id="UP000633278">
    <property type="component" value="Unassembled WGS sequence"/>
</dbReference>
<evidence type="ECO:0008006" key="4">
    <source>
        <dbReference type="Google" id="ProtNLM"/>
    </source>
</evidence>
<proteinExistence type="predicted"/>
<dbReference type="InterPro" id="IPR021354">
    <property type="entry name" value="DUF2975"/>
</dbReference>
<protein>
    <recommendedName>
        <fullName evidence="4">DUF2975 domain-containing protein</fullName>
    </recommendedName>
</protein>
<reference evidence="2" key="2">
    <citation type="submission" date="2020-09" db="EMBL/GenBank/DDBJ databases">
        <authorList>
            <person name="Sun Q."/>
            <person name="Zhou Y."/>
        </authorList>
    </citation>
    <scope>NUCLEOTIDE SEQUENCE</scope>
    <source>
        <strain evidence="2">CGMCC 1.15763</strain>
    </source>
</reference>
<organism evidence="2 3">
    <name type="scientific">Polaribacter pacificus</name>
    <dbReference type="NCBI Taxonomy" id="1775173"/>
    <lineage>
        <taxon>Bacteria</taxon>
        <taxon>Pseudomonadati</taxon>
        <taxon>Bacteroidota</taxon>
        <taxon>Flavobacteriia</taxon>
        <taxon>Flavobacteriales</taxon>
        <taxon>Flavobacteriaceae</taxon>
    </lineage>
</organism>
<dbReference type="RefSeq" id="WP_188598068.1">
    <property type="nucleotide sequence ID" value="NZ_BMJW01000001.1"/>
</dbReference>
<keyword evidence="3" id="KW-1185">Reference proteome</keyword>
<evidence type="ECO:0000256" key="1">
    <source>
        <dbReference type="SAM" id="Phobius"/>
    </source>
</evidence>
<feature type="transmembrane region" description="Helical" evidence="1">
    <location>
        <begin position="146"/>
        <end position="168"/>
    </location>
</feature>
<sequence length="186" mass="21316">MKTIQILRTLINLLFYTLIAIFALGFAFGVILLFFPEILPSPYNAYTMLFSSFFTWKMYLMPSIAIINYVLLILAIFFLKKSVSSFLKSDFYSERVTKNLQKGGSLFIFIGVSTITIQFFSAIYIQNIANDMIGGQYNFLIRWSNILAAAIDLKSIIAIIIGLFFLLFSKIFENSRVLKQENDLTI</sequence>
<gene>
    <name evidence="2" type="ORF">GCM10011416_08940</name>
</gene>
<name>A0A917MCT9_9FLAO</name>
<evidence type="ECO:0000313" key="3">
    <source>
        <dbReference type="Proteomes" id="UP000633278"/>
    </source>
</evidence>
<evidence type="ECO:0000313" key="2">
    <source>
        <dbReference type="EMBL" id="GGG93903.1"/>
    </source>
</evidence>
<dbReference type="EMBL" id="BMJW01000001">
    <property type="protein sequence ID" value="GGG93903.1"/>
    <property type="molecule type" value="Genomic_DNA"/>
</dbReference>
<accession>A0A917MCT9</accession>
<keyword evidence="1" id="KW-1133">Transmembrane helix</keyword>
<feature type="transmembrane region" description="Helical" evidence="1">
    <location>
        <begin position="12"/>
        <end position="36"/>
    </location>
</feature>
<keyword evidence="1" id="KW-0472">Membrane</keyword>
<keyword evidence="1" id="KW-0812">Transmembrane</keyword>
<dbReference type="Pfam" id="PF11188">
    <property type="entry name" value="DUF2975"/>
    <property type="match status" value="1"/>
</dbReference>
<feature type="transmembrane region" description="Helical" evidence="1">
    <location>
        <begin position="105"/>
        <end position="126"/>
    </location>
</feature>
<comment type="caution">
    <text evidence="2">The sequence shown here is derived from an EMBL/GenBank/DDBJ whole genome shotgun (WGS) entry which is preliminary data.</text>
</comment>
<dbReference type="AlphaFoldDB" id="A0A917MCT9"/>
<feature type="transmembrane region" description="Helical" evidence="1">
    <location>
        <begin position="56"/>
        <end position="79"/>
    </location>
</feature>
<reference evidence="2" key="1">
    <citation type="journal article" date="2014" name="Int. J. Syst. Evol. Microbiol.">
        <title>Complete genome sequence of Corynebacterium casei LMG S-19264T (=DSM 44701T), isolated from a smear-ripened cheese.</title>
        <authorList>
            <consortium name="US DOE Joint Genome Institute (JGI-PGF)"/>
            <person name="Walter F."/>
            <person name="Albersmeier A."/>
            <person name="Kalinowski J."/>
            <person name="Ruckert C."/>
        </authorList>
    </citation>
    <scope>NUCLEOTIDE SEQUENCE</scope>
    <source>
        <strain evidence="2">CGMCC 1.15763</strain>
    </source>
</reference>